<dbReference type="PANTHER" id="PTHR22847">
    <property type="entry name" value="WD40 REPEAT PROTEIN"/>
    <property type="match status" value="1"/>
</dbReference>
<name>A0A088RQ74_LEIPA</name>
<dbReference type="eggNOG" id="KOG0274">
    <property type="taxonomic scope" value="Eukaryota"/>
</dbReference>
<evidence type="ECO:0000256" key="1">
    <source>
        <dbReference type="ARBA" id="ARBA00022574"/>
    </source>
</evidence>
<organism evidence="8 9">
    <name type="scientific">Leishmania panamensis</name>
    <dbReference type="NCBI Taxonomy" id="5679"/>
    <lineage>
        <taxon>Eukaryota</taxon>
        <taxon>Discoba</taxon>
        <taxon>Euglenozoa</taxon>
        <taxon>Kinetoplastea</taxon>
        <taxon>Metakinetoplastina</taxon>
        <taxon>Trypanosomatida</taxon>
        <taxon>Trypanosomatidae</taxon>
        <taxon>Leishmaniinae</taxon>
        <taxon>Leishmania</taxon>
        <taxon>Leishmania guyanensis species complex</taxon>
    </lineage>
</organism>
<dbReference type="KEGG" id="lpan:LPMP_211440"/>
<dbReference type="SMART" id="SM00320">
    <property type="entry name" value="WD40"/>
    <property type="match status" value="4"/>
</dbReference>
<dbReference type="VEuPathDB" id="TriTrypDB:LPAL13_210018900"/>
<dbReference type="FunFam" id="2.130.10.10:FF:001232">
    <property type="entry name" value="WD domain, G-beta repeat, putative"/>
    <property type="match status" value="1"/>
</dbReference>
<keyword evidence="3" id="KW-0687">Ribonucleoprotein</keyword>
<dbReference type="GO" id="GO:0005840">
    <property type="term" value="C:ribosome"/>
    <property type="evidence" value="ECO:0007669"/>
    <property type="project" value="UniProtKB-KW"/>
</dbReference>
<feature type="region of interest" description="Disordered" evidence="6">
    <location>
        <begin position="44"/>
        <end position="65"/>
    </location>
</feature>
<feature type="region of interest" description="Disordered" evidence="6">
    <location>
        <begin position="1114"/>
        <end position="1144"/>
    </location>
</feature>
<feature type="coiled-coil region" evidence="5">
    <location>
        <begin position="471"/>
        <end position="530"/>
    </location>
</feature>
<keyword evidence="3" id="KW-0689">Ribosomal protein</keyword>
<dbReference type="Pfam" id="PF23398">
    <property type="entry name" value="FAZ1_cons"/>
    <property type="match status" value="1"/>
</dbReference>
<feature type="region of interest" description="Disordered" evidence="6">
    <location>
        <begin position="769"/>
        <end position="817"/>
    </location>
</feature>
<keyword evidence="2" id="KW-0677">Repeat</keyword>
<dbReference type="PANTHER" id="PTHR22847:SF637">
    <property type="entry name" value="WD REPEAT DOMAIN 5B"/>
    <property type="match status" value="1"/>
</dbReference>
<accession>A0A088RQ74</accession>
<feature type="compositionally biased region" description="Basic and acidic residues" evidence="6">
    <location>
        <begin position="798"/>
        <end position="815"/>
    </location>
</feature>
<dbReference type="Gene3D" id="2.130.10.10">
    <property type="entry name" value="YVTN repeat-like/Quinoprotein amine dehydrogenase"/>
    <property type="match status" value="1"/>
</dbReference>
<proteinExistence type="predicted"/>
<feature type="domain" description="Flagellar attachment zone protein 1 conserved" evidence="7">
    <location>
        <begin position="662"/>
        <end position="747"/>
    </location>
</feature>
<dbReference type="SUPFAM" id="SSF50978">
    <property type="entry name" value="WD40 repeat-like"/>
    <property type="match status" value="1"/>
</dbReference>
<feature type="coiled-coil region" evidence="5">
    <location>
        <begin position="952"/>
        <end position="979"/>
    </location>
</feature>
<dbReference type="InterPro" id="IPR001680">
    <property type="entry name" value="WD40_rpt"/>
</dbReference>
<dbReference type="PROSITE" id="PS50294">
    <property type="entry name" value="WD_REPEATS_REGION"/>
    <property type="match status" value="2"/>
</dbReference>
<evidence type="ECO:0000256" key="2">
    <source>
        <dbReference type="ARBA" id="ARBA00022737"/>
    </source>
</evidence>
<feature type="repeat" description="WD" evidence="4">
    <location>
        <begin position="261"/>
        <end position="302"/>
    </location>
</feature>
<sequence length="1239" mass="136311">MNYRSTFRAESPPYQQLYKMHSESTPRSPSSVTPKANNCSLTAVSGAQSTHSNSPWMPVTATSAHSKGGRADDMVYVADVNPTYSVPGAVRCIAPVNDRIMWTAEYSGTLCIRALPKATPLKELAGRKDSYCISLLYLPAEDVVWAGFQDGYLHVYSAKYMTLLKEVMAHNGGLNCMVEVEGAVFTGGANWKVCQWVPAEDNAQLQRILHGHSGGVRCLSVYNGPTGAVVFSGSDDGTVRAWDPYESPPGQQNSEANIHTFTGHSRAVLALAVVPHANQLWSAGEDMTVRVWDMRSLSCLTVCRSSHTAPVSNLMVVESRVWSADKHGHILVWDIATRSLLQDLAVRLPDWGRSQSMVLAMQKVQSITAYKVWTASSSGVMQCWNAETAPIIFDNMHVSAGVPKNPNAVLAAHQTITASNGHCETAVAATPASGNPADAVSNSALAMAPFSNDRDVYINRDRDSLPIPAPLPRVEDYIRSLQEELEATKRDAKLNYETYRMEAQCEIETQQLLAQENDHLRGLIRELERRADEPHEELGAPVPASHGAASYHLMNDELGRLQSVLIDTQAQLEEALERQRELEAELDQHKAASFSRQTSSISRLPSAADYVHGDSHYDSGPHSTALGGAVNHSANVFSAILSTSGHSDGDSASVAGVPVERTRLSRRFKGGNWRYIMEEKPHELRSTFIADCCAGLGVAPTQLKRVDLSLGSLLAEVEVVHPASVPAAELERRMQTYRFPALMRLHTDAFTADKTVPDTAAATIKDLQRQLAMAQQQRPAESSPEPQHPNSSNNSGDSDSRLSASERQRLKDQNDTLRNTLQRQIKLISDLKNEMAEKDATLADIRVHLRDAEERLQEAQQQQQDKTLSDSRHLAHESSGTHTQDYSPEPPLVDDLLAPEMTAVAGRAQLLPTTCAAGEDEDHEALKRYLQEQLKPMIARLKRARGELQFDNGNLRKRVEELTAQVQQQQQQLEAEYQKKAPTTLEAPAQSAIASRASEEEVQNLRDDHTALNNYLHEQLKPMISRLKREQGELQLDLLRARGDWQKACSMFDEAAAALKEECVREEKMGEAMEALQKALEAEQLKSQAANREAAAAGDWDDTDAAIPATRRVFERRSGRPTQPARLCGSDSHITDSAAPCNDDTEKDSLDRLIALNLDLSVRLADAETVITQLQDSLACSSSQLAEQRSETQRLLGKIQQYQQSGVRPLDLDAVNRCASIDDIVSSASPSMSPSRNQL</sequence>
<dbReference type="Proteomes" id="UP000063063">
    <property type="component" value="Chromosome 21"/>
</dbReference>
<feature type="region of interest" description="Disordered" evidence="6">
    <location>
        <begin position="855"/>
        <end position="891"/>
    </location>
</feature>
<evidence type="ECO:0000256" key="3">
    <source>
        <dbReference type="ARBA" id="ARBA00022980"/>
    </source>
</evidence>
<evidence type="ECO:0000256" key="5">
    <source>
        <dbReference type="SAM" id="Coils"/>
    </source>
</evidence>
<keyword evidence="5" id="KW-0175">Coiled coil</keyword>
<evidence type="ECO:0000256" key="4">
    <source>
        <dbReference type="PROSITE-ProRule" id="PRU00221"/>
    </source>
</evidence>
<gene>
    <name evidence="8" type="ORF">LPMP_211440</name>
</gene>
<evidence type="ECO:0000313" key="8">
    <source>
        <dbReference type="EMBL" id="AIN98222.1"/>
    </source>
</evidence>
<evidence type="ECO:0000313" key="9">
    <source>
        <dbReference type="Proteomes" id="UP000063063"/>
    </source>
</evidence>
<dbReference type="OrthoDB" id="538223at2759"/>
<dbReference type="RefSeq" id="XP_010698929.1">
    <property type="nucleotide sequence ID" value="XM_010700627.1"/>
</dbReference>
<dbReference type="InterPro" id="IPR036322">
    <property type="entry name" value="WD40_repeat_dom_sf"/>
</dbReference>
<dbReference type="PROSITE" id="PS50082">
    <property type="entry name" value="WD_REPEATS_2"/>
    <property type="match status" value="2"/>
</dbReference>
<dbReference type="InterPro" id="IPR019775">
    <property type="entry name" value="WD40_repeat_CS"/>
</dbReference>
<feature type="coiled-coil region" evidence="5">
    <location>
        <begin position="558"/>
        <end position="592"/>
    </location>
</feature>
<dbReference type="GO" id="GO:1990234">
    <property type="term" value="C:transferase complex"/>
    <property type="evidence" value="ECO:0007669"/>
    <property type="project" value="UniProtKB-ARBA"/>
</dbReference>
<keyword evidence="9" id="KW-1185">Reference proteome</keyword>
<keyword evidence="1 4" id="KW-0853">WD repeat</keyword>
<dbReference type="InterPro" id="IPR056614">
    <property type="entry name" value="FAZ1_cons"/>
</dbReference>
<dbReference type="AlphaFoldDB" id="A0A088RQ74"/>
<evidence type="ECO:0000256" key="6">
    <source>
        <dbReference type="SAM" id="MobiDB-lite"/>
    </source>
</evidence>
<feature type="compositionally biased region" description="Basic and acidic residues" evidence="6">
    <location>
        <begin position="867"/>
        <end position="876"/>
    </location>
</feature>
<dbReference type="GeneID" id="22574966"/>
<dbReference type="Pfam" id="PF00400">
    <property type="entry name" value="WD40"/>
    <property type="match status" value="2"/>
</dbReference>
<dbReference type="PROSITE" id="PS00678">
    <property type="entry name" value="WD_REPEATS_1"/>
    <property type="match status" value="1"/>
</dbReference>
<dbReference type="EMBL" id="CP009390">
    <property type="protein sequence ID" value="AIN98222.1"/>
    <property type="molecule type" value="Genomic_DNA"/>
</dbReference>
<evidence type="ECO:0000259" key="7">
    <source>
        <dbReference type="Pfam" id="PF23398"/>
    </source>
</evidence>
<feature type="repeat" description="WD" evidence="4">
    <location>
        <begin position="209"/>
        <end position="243"/>
    </location>
</feature>
<protein>
    <recommendedName>
        <fullName evidence="7">Flagellar attachment zone protein 1 conserved domain-containing protein</fullName>
    </recommendedName>
</protein>
<dbReference type="VEuPathDB" id="TriTrypDB:LPMP_211440"/>
<reference evidence="8 9" key="1">
    <citation type="journal article" date="2015" name="Sci. Rep.">
        <title>The genome of Leishmania panamensis: insights into genomics of the L. (Viannia) subgenus.</title>
        <authorList>
            <person name="Llanes A."/>
            <person name="Restrepo C.M."/>
            <person name="Vecchio G.D."/>
            <person name="Anguizola F.J."/>
            <person name="Lleonart R."/>
        </authorList>
    </citation>
    <scope>NUCLEOTIDE SEQUENCE [LARGE SCALE GENOMIC DNA]</scope>
    <source>
        <strain evidence="8 9">MHOM/PA/94/PSC-1</strain>
    </source>
</reference>
<feature type="compositionally biased region" description="Low complexity" evidence="6">
    <location>
        <begin position="769"/>
        <end position="778"/>
    </location>
</feature>
<dbReference type="InterPro" id="IPR015943">
    <property type="entry name" value="WD40/YVTN_repeat-like_dom_sf"/>
</dbReference>